<keyword evidence="3" id="KW-1185">Reference proteome</keyword>
<proteinExistence type="predicted"/>
<evidence type="ECO:0008006" key="4">
    <source>
        <dbReference type="Google" id="ProtNLM"/>
    </source>
</evidence>
<dbReference type="EMBL" id="VFJB01000008">
    <property type="protein sequence ID" value="KAA0257360.1"/>
    <property type="molecule type" value="Genomic_DNA"/>
</dbReference>
<evidence type="ECO:0000313" key="3">
    <source>
        <dbReference type="Proteomes" id="UP000322876"/>
    </source>
</evidence>
<sequence length="194" mass="21717">MEKIIINLIIILSLLPYLFISLFHYLPTSLVFYFPTSLSSHFPISPSKKGFTLVELVIIIVLIGILAIVVAPKIEIDYFKTDADFIKLYSDIRFVQHKSMVSGGGWKITFDGANKKYTIYDNDGNIAQVPSGDNPVELKNSFSSNKNELFFDYLGRPDSDNISTNDNILTDNTTIRLGNSKIIIIPYSGGIVIE</sequence>
<comment type="caution">
    <text evidence="2">The sequence shown here is derived from an EMBL/GenBank/DDBJ whole genome shotgun (WGS) entry which is preliminary data.</text>
</comment>
<dbReference type="SUPFAM" id="SSF54523">
    <property type="entry name" value="Pili subunits"/>
    <property type="match status" value="1"/>
</dbReference>
<feature type="transmembrane region" description="Helical" evidence="1">
    <location>
        <begin position="50"/>
        <end position="71"/>
    </location>
</feature>
<accession>A0A5A8F489</accession>
<reference evidence="2 3" key="1">
    <citation type="submission" date="2019-06" db="EMBL/GenBank/DDBJ databases">
        <title>Genomic insights into carbon and energy metabolism of Deferribacter autotrophicus revealed new metabolic traits in the phylum Deferribacteres.</title>
        <authorList>
            <person name="Slobodkin A.I."/>
            <person name="Slobodkina G.B."/>
            <person name="Allioux M."/>
            <person name="Alain K."/>
            <person name="Jebbar M."/>
            <person name="Shadrin V."/>
            <person name="Kublanov I.V."/>
            <person name="Toshchakov S.V."/>
            <person name="Bonch-Osmolovskaya E.A."/>
        </authorList>
    </citation>
    <scope>NUCLEOTIDE SEQUENCE [LARGE SCALE GENOMIC DNA]</scope>
    <source>
        <strain evidence="2 3">SL50</strain>
    </source>
</reference>
<keyword evidence="1" id="KW-0472">Membrane</keyword>
<keyword evidence="1" id="KW-0812">Transmembrane</keyword>
<organism evidence="2 3">
    <name type="scientific">Deferribacter autotrophicus</name>
    <dbReference type="NCBI Taxonomy" id="500465"/>
    <lineage>
        <taxon>Bacteria</taxon>
        <taxon>Pseudomonadati</taxon>
        <taxon>Deferribacterota</taxon>
        <taxon>Deferribacteres</taxon>
        <taxon>Deferribacterales</taxon>
        <taxon>Deferribacteraceae</taxon>
        <taxon>Deferribacter</taxon>
    </lineage>
</organism>
<evidence type="ECO:0000313" key="2">
    <source>
        <dbReference type="EMBL" id="KAA0257360.1"/>
    </source>
</evidence>
<dbReference type="AlphaFoldDB" id="A0A5A8F489"/>
<dbReference type="Pfam" id="PF07963">
    <property type="entry name" value="N_methyl"/>
    <property type="match status" value="1"/>
</dbReference>
<dbReference type="InterPro" id="IPR045584">
    <property type="entry name" value="Pilin-like"/>
</dbReference>
<dbReference type="Proteomes" id="UP000322876">
    <property type="component" value="Unassembled WGS sequence"/>
</dbReference>
<evidence type="ECO:0000256" key="1">
    <source>
        <dbReference type="SAM" id="Phobius"/>
    </source>
</evidence>
<protein>
    <recommendedName>
        <fullName evidence="4">Prepilin-type N-terminal cleavage/methylation domain-containing protein</fullName>
    </recommendedName>
</protein>
<dbReference type="OrthoDB" id="9811565at2"/>
<keyword evidence="1" id="KW-1133">Transmembrane helix</keyword>
<feature type="transmembrane region" description="Helical" evidence="1">
    <location>
        <begin position="5"/>
        <end position="26"/>
    </location>
</feature>
<dbReference type="RefSeq" id="WP_149267033.1">
    <property type="nucleotide sequence ID" value="NZ_VFJB01000008.1"/>
</dbReference>
<name>A0A5A8F489_9BACT</name>
<dbReference type="InterPro" id="IPR012902">
    <property type="entry name" value="N_methyl_site"/>
</dbReference>
<dbReference type="PROSITE" id="PS00409">
    <property type="entry name" value="PROKAR_NTER_METHYL"/>
    <property type="match status" value="1"/>
</dbReference>
<gene>
    <name evidence="2" type="ORF">FHQ18_09950</name>
</gene>